<evidence type="ECO:0000313" key="3">
    <source>
        <dbReference type="EMBL" id="MCA6074029.1"/>
    </source>
</evidence>
<dbReference type="PANTHER" id="PTHR16301:SF20">
    <property type="entry name" value="IMPACT FAMILY MEMBER YIGZ"/>
    <property type="match status" value="1"/>
</dbReference>
<dbReference type="EMBL" id="JAIXNE010000001">
    <property type="protein sequence ID" value="MCA6074029.1"/>
    <property type="molecule type" value="Genomic_DNA"/>
</dbReference>
<feature type="domain" description="Impact N-terminal" evidence="2">
    <location>
        <begin position="21"/>
        <end position="126"/>
    </location>
</feature>
<dbReference type="AlphaFoldDB" id="A0A9X1KWJ7"/>
<dbReference type="PROSITE" id="PS00910">
    <property type="entry name" value="UPF0029"/>
    <property type="match status" value="1"/>
</dbReference>
<dbReference type="Proteomes" id="UP001139409">
    <property type="component" value="Unassembled WGS sequence"/>
</dbReference>
<dbReference type="SUPFAM" id="SSF54211">
    <property type="entry name" value="Ribosomal protein S5 domain 2-like"/>
    <property type="match status" value="1"/>
</dbReference>
<dbReference type="InterPro" id="IPR023582">
    <property type="entry name" value="Impact"/>
</dbReference>
<dbReference type="InterPro" id="IPR020568">
    <property type="entry name" value="Ribosomal_Su5_D2-typ_SF"/>
</dbReference>
<dbReference type="InterPro" id="IPR020569">
    <property type="entry name" value="UPF0029_Impact_CS"/>
</dbReference>
<organism evidence="3 4">
    <name type="scientific">Fulvivirga sedimenti</name>
    <dbReference type="NCBI Taxonomy" id="2879465"/>
    <lineage>
        <taxon>Bacteria</taxon>
        <taxon>Pseudomonadati</taxon>
        <taxon>Bacteroidota</taxon>
        <taxon>Cytophagia</taxon>
        <taxon>Cytophagales</taxon>
        <taxon>Fulvivirgaceae</taxon>
        <taxon>Fulvivirga</taxon>
    </lineage>
</organism>
<dbReference type="InterPro" id="IPR036956">
    <property type="entry name" value="Impact_N_sf"/>
</dbReference>
<dbReference type="InterPro" id="IPR001498">
    <property type="entry name" value="Impact_N"/>
</dbReference>
<dbReference type="PANTHER" id="PTHR16301">
    <property type="entry name" value="IMPACT-RELATED"/>
    <property type="match status" value="1"/>
</dbReference>
<evidence type="ECO:0000259" key="2">
    <source>
        <dbReference type="Pfam" id="PF01205"/>
    </source>
</evidence>
<dbReference type="Gene3D" id="3.30.230.30">
    <property type="entry name" value="Impact, N-terminal domain"/>
    <property type="match status" value="1"/>
</dbReference>
<name>A0A9X1KWJ7_9BACT</name>
<dbReference type="Pfam" id="PF01205">
    <property type="entry name" value="Impact_N"/>
    <property type="match status" value="1"/>
</dbReference>
<dbReference type="RefSeq" id="WP_225697134.1">
    <property type="nucleotide sequence ID" value="NZ_JAIXNE010000001.1"/>
</dbReference>
<protein>
    <submittedName>
        <fullName evidence="3">YigZ family protein</fullName>
    </submittedName>
</protein>
<evidence type="ECO:0000313" key="4">
    <source>
        <dbReference type="Proteomes" id="UP001139409"/>
    </source>
</evidence>
<accession>A0A9X1KWJ7</accession>
<comment type="similarity">
    <text evidence="1">Belongs to the IMPACT family.</text>
</comment>
<comment type="caution">
    <text evidence="3">The sequence shown here is derived from an EMBL/GenBank/DDBJ whole genome shotgun (WGS) entry which is preliminary data.</text>
</comment>
<dbReference type="GO" id="GO:0006446">
    <property type="term" value="P:regulation of translational initiation"/>
    <property type="evidence" value="ECO:0007669"/>
    <property type="project" value="TreeGrafter"/>
</dbReference>
<sequence>MDAPVTYRTIESPSYGEYREKGSKFFAFAYPVENDQDIRKFQDELRAQFHDARHHCYAWVLGHNGEQYRANDDGEPTHSAGDPILGQIRSENITEVLIVVVRYFGGTKLGIGGLVNAYKTAAARALLNSKIIEKEVTDGVHITYSYDATSEVMRLIDSMSARITDQTFTDVCSVDVRVNISFVDQFLEQVNLLKKMGHEVDVSAT</sequence>
<gene>
    <name evidence="3" type="ORF">LDX50_04070</name>
</gene>
<evidence type="ECO:0000256" key="1">
    <source>
        <dbReference type="ARBA" id="ARBA00007665"/>
    </source>
</evidence>
<proteinExistence type="inferred from homology"/>
<reference evidence="3" key="1">
    <citation type="submission" date="2021-09" db="EMBL/GenBank/DDBJ databases">
        <title>Fulvivirga sp. isolated from coastal sediment.</title>
        <authorList>
            <person name="Yu H."/>
        </authorList>
    </citation>
    <scope>NUCLEOTIDE SEQUENCE</scope>
    <source>
        <strain evidence="3">1062</strain>
    </source>
</reference>
<keyword evidence="4" id="KW-1185">Reference proteome</keyword>
<dbReference type="GO" id="GO:0005737">
    <property type="term" value="C:cytoplasm"/>
    <property type="evidence" value="ECO:0007669"/>
    <property type="project" value="TreeGrafter"/>
</dbReference>